<keyword evidence="1" id="KW-0540">Nuclease</keyword>
<dbReference type="EMBL" id="LGCL01000008">
    <property type="protein sequence ID" value="KPL79925.1"/>
    <property type="molecule type" value="Genomic_DNA"/>
</dbReference>
<gene>
    <name evidence="1" type="ORF">ADN00_02060</name>
</gene>
<name>A0A0P6XJ35_9CHLR</name>
<evidence type="ECO:0000313" key="2">
    <source>
        <dbReference type="Proteomes" id="UP000050417"/>
    </source>
</evidence>
<proteinExistence type="predicted"/>
<dbReference type="PATRIC" id="fig|1134406.4.peg.2842"/>
<keyword evidence="1" id="KW-0255">Endonuclease</keyword>
<accession>A0A0P6XJ35</accession>
<dbReference type="GO" id="GO:0004519">
    <property type="term" value="F:endonuclease activity"/>
    <property type="evidence" value="ECO:0007669"/>
    <property type="project" value="UniProtKB-KW"/>
</dbReference>
<organism evidence="1 2">
    <name type="scientific">Ornatilinea apprima</name>
    <dbReference type="NCBI Taxonomy" id="1134406"/>
    <lineage>
        <taxon>Bacteria</taxon>
        <taxon>Bacillati</taxon>
        <taxon>Chloroflexota</taxon>
        <taxon>Anaerolineae</taxon>
        <taxon>Anaerolineales</taxon>
        <taxon>Anaerolineaceae</taxon>
        <taxon>Ornatilinea</taxon>
    </lineage>
</organism>
<dbReference type="OrthoDB" id="6199360at2"/>
<keyword evidence="1" id="KW-0378">Hydrolase</keyword>
<dbReference type="InterPro" id="IPR036691">
    <property type="entry name" value="Endo/exonu/phosph_ase_sf"/>
</dbReference>
<reference evidence="1 2" key="1">
    <citation type="submission" date="2015-07" db="EMBL/GenBank/DDBJ databases">
        <title>Genome sequence of Ornatilinea apprima DSM 23815.</title>
        <authorList>
            <person name="Hemp J."/>
            <person name="Ward L.M."/>
            <person name="Pace L.A."/>
            <person name="Fischer W.W."/>
        </authorList>
    </citation>
    <scope>NUCLEOTIDE SEQUENCE [LARGE SCALE GENOMIC DNA]</scope>
    <source>
        <strain evidence="1 2">P3M-1</strain>
    </source>
</reference>
<evidence type="ECO:0000313" key="1">
    <source>
        <dbReference type="EMBL" id="KPL79925.1"/>
    </source>
</evidence>
<keyword evidence="2" id="KW-1185">Reference proteome</keyword>
<dbReference type="SUPFAM" id="SSF56219">
    <property type="entry name" value="DNase I-like"/>
    <property type="match status" value="1"/>
</dbReference>
<sequence>MRLLKITSWNVAHLERLTKPDLSETAQVRRAAVVQELRELNPDVLCLLEGPKGEEGIDLVAQGLLAGDWLPVKAADGEYGQRGAQWIWFLVRRELAPIASLLPVSTWDAFAGEAWPCHFWGSFEAQLHRHYRHPQTLVLDWNGLRVEMVGLHLKSKYVNQGESMWKAGGEKREEFIREALSARIKMTTEAANVRAYIDAKFQQVEKPAIFVMGDLNDGPGKEYFEQRYLFFDLISNVQGDIFAASRFLNHALFDFAGHLRWTVQFDDFVDPDRDPHILLDHILFTQPLVDSSLPWHISAGAGWVEHEIHDLINAPLKEAARSSDHKPVSLRVEVPDLMV</sequence>
<dbReference type="STRING" id="1134406.ADN00_02060"/>
<dbReference type="Gene3D" id="3.60.10.10">
    <property type="entry name" value="Endonuclease/exonuclease/phosphatase"/>
    <property type="match status" value="1"/>
</dbReference>
<dbReference type="Proteomes" id="UP000050417">
    <property type="component" value="Unassembled WGS sequence"/>
</dbReference>
<dbReference type="RefSeq" id="WP_075061303.1">
    <property type="nucleotide sequence ID" value="NZ_LGCL01000008.1"/>
</dbReference>
<dbReference type="AlphaFoldDB" id="A0A0P6XJ35"/>
<comment type="caution">
    <text evidence="1">The sequence shown here is derived from an EMBL/GenBank/DDBJ whole genome shotgun (WGS) entry which is preliminary data.</text>
</comment>
<protein>
    <submittedName>
        <fullName evidence="1">Endonuclease</fullName>
    </submittedName>
</protein>